<keyword evidence="2" id="KW-0732">Signal</keyword>
<dbReference type="Proteomes" id="UP000218427">
    <property type="component" value="Unassembled WGS sequence"/>
</dbReference>
<evidence type="ECO:0000256" key="2">
    <source>
        <dbReference type="SAM" id="SignalP"/>
    </source>
</evidence>
<evidence type="ECO:0000259" key="3">
    <source>
        <dbReference type="Pfam" id="PF00144"/>
    </source>
</evidence>
<keyword evidence="1" id="KW-0812">Transmembrane</keyword>
<sequence length="623" mass="68410">MFRFLGLITACCGFLFTSTLSVATEPRATITTLSELKAAIEDTMVKHEVPAVGIAMVDETGPVWVGSLGKADIATGTVADASTMYRIGSISKMFVSLSVLKLVEEGRLSLDDKLSDLAPEIFYDNPWEDTDPIRMVHLLEHTTGWDDNHLPQFALSDPTISLKDGLDYHPHSRSSRWKPGTRMAYCNAGPPLAAYIVQKITGQNFEEYVADQFFRPLGMNTVTYRLNDDVMQHGVSLYANDQRLSYQHISLRPSGAINISPEDMAKFVAFFVNRGRGEGRALLSPASLARMERSTSTSGAKAGLELGYGLSNYSSIYKHWVYREHRGAVNGARSTLAYLPEANAGHAIMINAGNYAALREISQLVRAYETRDLTPPSLEPRNTLALESTTIEGFYMPINPRREVTHFIQRVVGIESIRLDGNRLAREPLLGGVPEYYYPLSENLFRPDGISQAGLVITSDPLAGDIIQADSLTYQPVSAAAAFSLLGTGGAWLLYIASSLLFFPIWGVRRLRGNISAGLPTRVRVWPLLSSICIVTTVLLFRFAASSNPIDVLARPSLIAVAIMVATALFAVFSVVGLYAAYRARSSEMNQVAYWHSALGALLHGTVMVYLLYYGVIGLRTWA</sequence>
<feature type="signal peptide" evidence="2">
    <location>
        <begin position="1"/>
        <end position="23"/>
    </location>
</feature>
<dbReference type="InterPro" id="IPR050491">
    <property type="entry name" value="AmpC-like"/>
</dbReference>
<reference evidence="4" key="1">
    <citation type="submission" date="2017-08" db="EMBL/GenBank/DDBJ databases">
        <title>Microbulbifer marisrubri sp. nov., a halophilic alphaproteobacterium isolated from marine sediment of the Yellow Sea, China.</title>
        <authorList>
            <person name="Zhang G."/>
            <person name="Xiong Q."/>
        </authorList>
    </citation>
    <scope>NUCLEOTIDE SEQUENCE [LARGE SCALE GENOMIC DNA]</scope>
    <source>
        <strain evidence="4">WRN-8</strain>
    </source>
</reference>
<dbReference type="Pfam" id="PF00144">
    <property type="entry name" value="Beta-lactamase"/>
    <property type="match status" value="1"/>
</dbReference>
<gene>
    <name evidence="4" type="ORF">AWR36_011170</name>
</gene>
<dbReference type="Gene3D" id="3.40.710.10">
    <property type="entry name" value="DD-peptidase/beta-lactamase superfamily"/>
    <property type="match status" value="1"/>
</dbReference>
<dbReference type="InterPro" id="IPR012338">
    <property type="entry name" value="Beta-lactam/transpept-like"/>
</dbReference>
<dbReference type="InterPro" id="IPR001466">
    <property type="entry name" value="Beta-lactam-related"/>
</dbReference>
<name>A0ABX4HYV0_9GAMM</name>
<proteinExistence type="predicted"/>
<organism evidence="4 5">
    <name type="scientific">Microbulbifer flavimaris</name>
    <dbReference type="NCBI Taxonomy" id="1781068"/>
    <lineage>
        <taxon>Bacteria</taxon>
        <taxon>Pseudomonadati</taxon>
        <taxon>Pseudomonadota</taxon>
        <taxon>Gammaproteobacteria</taxon>
        <taxon>Cellvibrionales</taxon>
        <taxon>Microbulbiferaceae</taxon>
        <taxon>Microbulbifer</taxon>
    </lineage>
</organism>
<dbReference type="PANTHER" id="PTHR46825:SF9">
    <property type="entry name" value="BETA-LACTAMASE-RELATED DOMAIN-CONTAINING PROTEIN"/>
    <property type="match status" value="1"/>
</dbReference>
<keyword evidence="5" id="KW-1185">Reference proteome</keyword>
<comment type="caution">
    <text evidence="4">The sequence shown here is derived from an EMBL/GenBank/DDBJ whole genome shotgun (WGS) entry which is preliminary data.</text>
</comment>
<evidence type="ECO:0000313" key="4">
    <source>
        <dbReference type="EMBL" id="PCO05274.1"/>
    </source>
</evidence>
<dbReference type="RefSeq" id="WP_067084809.1">
    <property type="nucleotide sequence ID" value="NZ_LRFG02000003.1"/>
</dbReference>
<dbReference type="SUPFAM" id="SSF56601">
    <property type="entry name" value="beta-lactamase/transpeptidase-like"/>
    <property type="match status" value="1"/>
</dbReference>
<feature type="transmembrane region" description="Helical" evidence="1">
    <location>
        <begin position="525"/>
        <end position="545"/>
    </location>
</feature>
<dbReference type="EMBL" id="LRFG02000003">
    <property type="protein sequence ID" value="PCO05274.1"/>
    <property type="molecule type" value="Genomic_DNA"/>
</dbReference>
<keyword evidence="1" id="KW-1133">Transmembrane helix</keyword>
<dbReference type="PANTHER" id="PTHR46825">
    <property type="entry name" value="D-ALANYL-D-ALANINE-CARBOXYPEPTIDASE/ENDOPEPTIDASE AMPH"/>
    <property type="match status" value="1"/>
</dbReference>
<accession>A0ABX4HYV0</accession>
<feature type="domain" description="Beta-lactamase-related" evidence="3">
    <location>
        <begin position="37"/>
        <end position="355"/>
    </location>
</feature>
<feature type="transmembrane region" description="Helical" evidence="1">
    <location>
        <begin position="593"/>
        <end position="613"/>
    </location>
</feature>
<feature type="chain" id="PRO_5045972461" description="Beta-lactamase-related domain-containing protein" evidence="2">
    <location>
        <begin position="24"/>
        <end position="623"/>
    </location>
</feature>
<protein>
    <recommendedName>
        <fullName evidence="3">Beta-lactamase-related domain-containing protein</fullName>
    </recommendedName>
</protein>
<evidence type="ECO:0000313" key="5">
    <source>
        <dbReference type="Proteomes" id="UP000218427"/>
    </source>
</evidence>
<evidence type="ECO:0000256" key="1">
    <source>
        <dbReference type="SAM" id="Phobius"/>
    </source>
</evidence>
<feature type="transmembrane region" description="Helical" evidence="1">
    <location>
        <begin position="557"/>
        <end position="581"/>
    </location>
</feature>
<feature type="transmembrane region" description="Helical" evidence="1">
    <location>
        <begin position="481"/>
        <end position="505"/>
    </location>
</feature>
<keyword evidence="1" id="KW-0472">Membrane</keyword>